<keyword evidence="3" id="KW-1185">Reference proteome</keyword>
<gene>
    <name evidence="2" type="ORF">CVT23_06100</name>
</gene>
<comment type="caution">
    <text evidence="2">The sequence shown here is derived from an EMBL/GenBank/DDBJ whole genome shotgun (WGS) entry which is preliminary data.</text>
</comment>
<feature type="domain" description="Transglutaminase-like" evidence="1">
    <location>
        <begin position="72"/>
        <end position="142"/>
    </location>
</feature>
<dbReference type="Gene3D" id="3.10.620.30">
    <property type="match status" value="1"/>
</dbReference>
<evidence type="ECO:0000313" key="3">
    <source>
        <dbReference type="Proteomes" id="UP000229498"/>
    </source>
</evidence>
<reference evidence="2 3" key="1">
    <citation type="submission" date="2017-11" db="EMBL/GenBank/DDBJ databases">
        <title>Draft genome sequence of Rhizobiales bacterium SY3-13.</title>
        <authorList>
            <person name="Sun C."/>
        </authorList>
    </citation>
    <scope>NUCLEOTIDE SEQUENCE [LARGE SCALE GENOMIC DNA]</scope>
    <source>
        <strain evidence="2 3">SY3-13</strain>
    </source>
</reference>
<name>A0A2M9G4M5_9PROT</name>
<dbReference type="PANTHER" id="PTHR33490">
    <property type="entry name" value="BLR5614 PROTEIN-RELATED"/>
    <property type="match status" value="1"/>
</dbReference>
<proteinExistence type="predicted"/>
<dbReference type="SUPFAM" id="SSF54001">
    <property type="entry name" value="Cysteine proteinases"/>
    <property type="match status" value="1"/>
</dbReference>
<protein>
    <recommendedName>
        <fullName evidence="1">Transglutaminase-like domain-containing protein</fullName>
    </recommendedName>
</protein>
<dbReference type="EMBL" id="PHIG01000025">
    <property type="protein sequence ID" value="PJK30626.1"/>
    <property type="molecule type" value="Genomic_DNA"/>
</dbReference>
<dbReference type="InterPro" id="IPR002931">
    <property type="entry name" value="Transglutaminase-like"/>
</dbReference>
<dbReference type="Proteomes" id="UP000229498">
    <property type="component" value="Unassembled WGS sequence"/>
</dbReference>
<dbReference type="OrthoDB" id="9804023at2"/>
<dbReference type="PANTHER" id="PTHR33490:SF7">
    <property type="entry name" value="BLR2979 PROTEIN"/>
    <property type="match status" value="1"/>
</dbReference>
<evidence type="ECO:0000259" key="1">
    <source>
        <dbReference type="SMART" id="SM00460"/>
    </source>
</evidence>
<evidence type="ECO:0000313" key="2">
    <source>
        <dbReference type="EMBL" id="PJK30626.1"/>
    </source>
</evidence>
<organism evidence="2 3">
    <name type="scientific">Minwuia thermotolerans</name>
    <dbReference type="NCBI Taxonomy" id="2056226"/>
    <lineage>
        <taxon>Bacteria</taxon>
        <taxon>Pseudomonadati</taxon>
        <taxon>Pseudomonadota</taxon>
        <taxon>Alphaproteobacteria</taxon>
        <taxon>Minwuiales</taxon>
        <taxon>Minwuiaceae</taxon>
        <taxon>Minwuia</taxon>
    </lineage>
</organism>
<dbReference type="InterPro" id="IPR038765">
    <property type="entry name" value="Papain-like_cys_pep_sf"/>
</dbReference>
<sequence>MNNNDPRAYALSDFAGRNEHSQVAEQLRDYVRPSFPAGRPVLEAARDLARRVHDDFDYVPGVTDVTTSVGAVMQKRRGVCQDFAHLMVAGLRVIGLPARYVSGYLRTEPPEGQARLIGADQSHAWVGVWMREAGWIDLDPTNACFAGEDHITLAWGRTYADVAPVKGVLTGGGEHQLKVEVDVIPAETGPAEDSALVA</sequence>
<dbReference type="Pfam" id="PF01841">
    <property type="entry name" value="Transglut_core"/>
    <property type="match status" value="1"/>
</dbReference>
<dbReference type="AlphaFoldDB" id="A0A2M9G4M5"/>
<accession>A0A2M9G4M5</accession>
<dbReference type="SMART" id="SM00460">
    <property type="entry name" value="TGc"/>
    <property type="match status" value="1"/>
</dbReference>